<organism evidence="3 4">
    <name type="scientific">Trichoderma simmonsii</name>
    <dbReference type="NCBI Taxonomy" id="1491479"/>
    <lineage>
        <taxon>Eukaryota</taxon>
        <taxon>Fungi</taxon>
        <taxon>Dikarya</taxon>
        <taxon>Ascomycota</taxon>
        <taxon>Pezizomycotina</taxon>
        <taxon>Sordariomycetes</taxon>
        <taxon>Hypocreomycetidae</taxon>
        <taxon>Hypocreales</taxon>
        <taxon>Hypocreaceae</taxon>
        <taxon>Trichoderma</taxon>
    </lineage>
</organism>
<dbReference type="Pfam" id="PF20521">
    <property type="entry name" value="DUF6736"/>
    <property type="match status" value="1"/>
</dbReference>
<dbReference type="EMBL" id="CP075866">
    <property type="protein sequence ID" value="QYT00116.1"/>
    <property type="molecule type" value="Genomic_DNA"/>
</dbReference>
<dbReference type="InterPro" id="IPR046624">
    <property type="entry name" value="CSS2_C"/>
</dbReference>
<sequence length="220" mass="23898">MQYSHTLLLACVGLGWASPFALQDLPTTLETNLPQTLAEIELEQFENWTPKHLENDLQARTHVKICTASSARAGVCVAVTAVIAQVSLGIAGLVKGDSDKHDCKAHSGSIDGVSWKVYATGRNCDTTAELKTIQGAIAEYLRSIDDHVCGVHCLKLTHGGKYSFFTLRYKTSNFRNGKLGTWTGYVTLAPKGNNLDTFYCGRSNSFGHCVDGGKEDVPKM</sequence>
<evidence type="ECO:0000313" key="4">
    <source>
        <dbReference type="Proteomes" id="UP000826661"/>
    </source>
</evidence>
<feature type="domain" description="Secreted protein CSS2 C-terminal" evidence="2">
    <location>
        <begin position="54"/>
        <end position="163"/>
    </location>
</feature>
<dbReference type="Proteomes" id="UP000826661">
    <property type="component" value="Chromosome III"/>
</dbReference>
<dbReference type="AlphaFoldDB" id="A0A8G0LI41"/>
<proteinExistence type="predicted"/>
<feature type="signal peptide" evidence="1">
    <location>
        <begin position="1"/>
        <end position="17"/>
    </location>
</feature>
<keyword evidence="1" id="KW-0732">Signal</keyword>
<name>A0A8G0LI41_9HYPO</name>
<gene>
    <name evidence="3" type="ORF">H0G86_007217</name>
</gene>
<feature type="chain" id="PRO_5034603377" description="Secreted protein CSS2 C-terminal domain-containing protein" evidence="1">
    <location>
        <begin position="18"/>
        <end position="220"/>
    </location>
</feature>
<reference evidence="3 4" key="1">
    <citation type="journal article" date="2021" name="BMC Genomics">
        <title>Telomere-to-telomere genome assembly of asparaginase-producing Trichoderma simmonsii.</title>
        <authorList>
            <person name="Chung D."/>
            <person name="Kwon Y.M."/>
            <person name="Yang Y."/>
        </authorList>
    </citation>
    <scope>NUCLEOTIDE SEQUENCE [LARGE SCALE GENOMIC DNA]</scope>
    <source>
        <strain evidence="3 4">GH-Sj1</strain>
    </source>
</reference>
<protein>
    <recommendedName>
        <fullName evidence="2">Secreted protein CSS2 C-terminal domain-containing protein</fullName>
    </recommendedName>
</protein>
<evidence type="ECO:0000256" key="1">
    <source>
        <dbReference type="SAM" id="SignalP"/>
    </source>
</evidence>
<accession>A0A8G0LI41</accession>
<evidence type="ECO:0000259" key="2">
    <source>
        <dbReference type="Pfam" id="PF20521"/>
    </source>
</evidence>
<evidence type="ECO:0000313" key="3">
    <source>
        <dbReference type="EMBL" id="QYT00116.1"/>
    </source>
</evidence>
<keyword evidence="4" id="KW-1185">Reference proteome</keyword>